<dbReference type="OrthoDB" id="2537258at2759"/>
<protein>
    <submittedName>
        <fullName evidence="2">Uncharacterized protein</fullName>
    </submittedName>
</protein>
<organism evidence="2 3">
    <name type="scientific">Schizophyllum amplum</name>
    <dbReference type="NCBI Taxonomy" id="97359"/>
    <lineage>
        <taxon>Eukaryota</taxon>
        <taxon>Fungi</taxon>
        <taxon>Dikarya</taxon>
        <taxon>Basidiomycota</taxon>
        <taxon>Agaricomycotina</taxon>
        <taxon>Agaricomycetes</taxon>
        <taxon>Agaricomycetidae</taxon>
        <taxon>Agaricales</taxon>
        <taxon>Schizophyllaceae</taxon>
        <taxon>Schizophyllum</taxon>
    </lineage>
</organism>
<feature type="compositionally biased region" description="Polar residues" evidence="1">
    <location>
        <begin position="148"/>
        <end position="159"/>
    </location>
</feature>
<accession>A0A550C5U3</accession>
<gene>
    <name evidence="2" type="ORF">BD626DRAFT_549809</name>
</gene>
<dbReference type="STRING" id="97359.A0A550C5U3"/>
<keyword evidence="3" id="KW-1185">Reference proteome</keyword>
<reference evidence="2 3" key="1">
    <citation type="journal article" date="2019" name="New Phytol.">
        <title>Comparative genomics reveals unique wood-decay strategies and fruiting body development in the Schizophyllaceae.</title>
        <authorList>
            <person name="Almasi E."/>
            <person name="Sahu N."/>
            <person name="Krizsan K."/>
            <person name="Balint B."/>
            <person name="Kovacs G.M."/>
            <person name="Kiss B."/>
            <person name="Cseklye J."/>
            <person name="Drula E."/>
            <person name="Henrissat B."/>
            <person name="Nagy I."/>
            <person name="Chovatia M."/>
            <person name="Adam C."/>
            <person name="LaButti K."/>
            <person name="Lipzen A."/>
            <person name="Riley R."/>
            <person name="Grigoriev I.V."/>
            <person name="Nagy L.G."/>
        </authorList>
    </citation>
    <scope>NUCLEOTIDE SEQUENCE [LARGE SCALE GENOMIC DNA]</scope>
    <source>
        <strain evidence="2 3">NL-1724</strain>
    </source>
</reference>
<proteinExistence type="predicted"/>
<feature type="compositionally biased region" description="Low complexity" evidence="1">
    <location>
        <begin position="113"/>
        <end position="126"/>
    </location>
</feature>
<comment type="caution">
    <text evidence="2">The sequence shown here is derived from an EMBL/GenBank/DDBJ whole genome shotgun (WGS) entry which is preliminary data.</text>
</comment>
<evidence type="ECO:0000313" key="3">
    <source>
        <dbReference type="Proteomes" id="UP000320762"/>
    </source>
</evidence>
<dbReference type="AlphaFoldDB" id="A0A550C5U3"/>
<dbReference type="EMBL" id="VDMD01000023">
    <property type="protein sequence ID" value="TRM60155.1"/>
    <property type="molecule type" value="Genomic_DNA"/>
</dbReference>
<name>A0A550C5U3_9AGAR</name>
<feature type="region of interest" description="Disordered" evidence="1">
    <location>
        <begin position="91"/>
        <end position="241"/>
    </location>
</feature>
<evidence type="ECO:0000313" key="2">
    <source>
        <dbReference type="EMBL" id="TRM60155.1"/>
    </source>
</evidence>
<dbReference type="Proteomes" id="UP000320762">
    <property type="component" value="Unassembled WGS sequence"/>
</dbReference>
<evidence type="ECO:0000256" key="1">
    <source>
        <dbReference type="SAM" id="MobiDB-lite"/>
    </source>
</evidence>
<sequence length="241" mass="26291">MSAQMPYAESSTYAMHAVSLQLQSAIMSASALLEQPPPPSVREILSAYSSRGDGDREMLLAMLSAKSAEDQRLASVANLQRGLLDVYQSASHGSQSEWERERTSHSPPPSFMRTPESPPSRTSSRSHTQDRHHPYRQVPTASRRGRSPHTQSAELQNFSDAERKRHRAAPTIDVPQHSSRGQAPLSPCTSSRSSSTEGSPRARSPRSMAIDNLLTSAPANASMDEQKPILTSAHPTIVRAT</sequence>
<feature type="compositionally biased region" description="Low complexity" evidence="1">
    <location>
        <begin position="186"/>
        <end position="201"/>
    </location>
</feature>